<dbReference type="Gene3D" id="3.30.56.10">
    <property type="match status" value="1"/>
</dbReference>
<dbReference type="SMART" id="SM00896">
    <property type="entry name" value="FDX-ACB"/>
    <property type="match status" value="1"/>
</dbReference>
<dbReference type="Gene3D" id="3.30.930.10">
    <property type="entry name" value="Bira Bifunctional Protein, Domain 2"/>
    <property type="match status" value="1"/>
</dbReference>
<dbReference type="InterPro" id="IPR045060">
    <property type="entry name" value="Phe-tRNA-ligase_IIc_bsu"/>
</dbReference>
<evidence type="ECO:0000256" key="4">
    <source>
        <dbReference type="ARBA" id="ARBA00011209"/>
    </source>
</evidence>
<comment type="subunit">
    <text evidence="4">Tetramer of two alpha and two beta subunits.</text>
</comment>
<dbReference type="GO" id="GO:0009328">
    <property type="term" value="C:phenylalanine-tRNA ligase complex"/>
    <property type="evidence" value="ECO:0007669"/>
    <property type="project" value="TreeGrafter"/>
</dbReference>
<evidence type="ECO:0000256" key="17">
    <source>
        <dbReference type="ARBA" id="ARBA00033189"/>
    </source>
</evidence>
<dbReference type="SUPFAM" id="SSF46955">
    <property type="entry name" value="Putative DNA-binding domain"/>
    <property type="match status" value="1"/>
</dbReference>
<gene>
    <name evidence="21" type="ORF">ENK01_01040</name>
</gene>
<dbReference type="Pfam" id="PF17759">
    <property type="entry name" value="tRNA_synthFbeta"/>
    <property type="match status" value="1"/>
</dbReference>
<comment type="similarity">
    <text evidence="3">Belongs to the phenylalanyl-tRNA synthetase beta subunit family. Type 1 subfamily.</text>
</comment>
<evidence type="ECO:0000256" key="18">
    <source>
        <dbReference type="ARBA" id="ARBA00049255"/>
    </source>
</evidence>
<dbReference type="PANTHER" id="PTHR10947">
    <property type="entry name" value="PHENYLALANYL-TRNA SYNTHETASE BETA CHAIN AND LEUCINE-RICH REPEAT-CONTAINING PROTEIN 47"/>
    <property type="match status" value="1"/>
</dbReference>
<dbReference type="PANTHER" id="PTHR10947:SF0">
    <property type="entry name" value="PHENYLALANINE--TRNA LIGASE BETA SUBUNIT"/>
    <property type="match status" value="1"/>
</dbReference>
<keyword evidence="8" id="KW-0820">tRNA-binding</keyword>
<keyword evidence="14" id="KW-0694">RNA-binding</keyword>
<evidence type="ECO:0000256" key="11">
    <source>
        <dbReference type="ARBA" id="ARBA00022741"/>
    </source>
</evidence>
<evidence type="ECO:0000256" key="14">
    <source>
        <dbReference type="ARBA" id="ARBA00022884"/>
    </source>
</evidence>
<evidence type="ECO:0000256" key="6">
    <source>
        <dbReference type="ARBA" id="ARBA00017032"/>
    </source>
</evidence>
<sequence>VLEFCGGEPSDVVVAGQVPADPAPIAFRVSEVKRLTGFDLPEDDIAKILTDLGFGIRRGDVWTVSVPSHRRDCTMSADLVEEVARIHGLHKMEATPLPPVGGRKAPLATPLQNRIRLGRRALAMRGLSEAVTWSFVAQAHAELFDGGGADLQLDNPISPELATMRPSALIHLLLSGQKAADKGTPGAALFEAGPTYQNATPEGQKPAIAGMRRCEMQRHWQGNTTPDAFTAKADALAALAAMGAKVDNLQTVKPTGSYWHPGRSGRLQMGPKNVLADFGELHPGVLKSMGVEGRVVAFEIWPAVIPPARKKSKTKGALKTSDLMPVHRDFAFIVPADLPAEKLIRAVRGADKTLITEVNLFDVYAGKGIPEGHKSLALDVTLQPKDQTLTDKEIEAISAKIIAQAAKTGAELRG</sequence>
<dbReference type="SUPFAM" id="SSF55681">
    <property type="entry name" value="Class II aaRS and biotin synthetases"/>
    <property type="match status" value="1"/>
</dbReference>
<keyword evidence="13" id="KW-0460">Magnesium</keyword>
<dbReference type="Proteomes" id="UP000885806">
    <property type="component" value="Unassembled WGS sequence"/>
</dbReference>
<keyword evidence="11" id="KW-0547">Nucleotide-binding</keyword>
<dbReference type="PROSITE" id="PS51447">
    <property type="entry name" value="FDX_ACB"/>
    <property type="match status" value="1"/>
</dbReference>
<keyword evidence="7" id="KW-0963">Cytoplasm</keyword>
<proteinExistence type="inferred from homology"/>
<dbReference type="EMBL" id="DROP01000071">
    <property type="protein sequence ID" value="HHI88511.1"/>
    <property type="molecule type" value="Genomic_DNA"/>
</dbReference>
<evidence type="ECO:0000256" key="1">
    <source>
        <dbReference type="ARBA" id="ARBA00001946"/>
    </source>
</evidence>
<evidence type="ECO:0000259" key="20">
    <source>
        <dbReference type="PROSITE" id="PS51483"/>
    </source>
</evidence>
<dbReference type="SUPFAM" id="SSF54991">
    <property type="entry name" value="Anticodon-binding domain of PheRS"/>
    <property type="match status" value="1"/>
</dbReference>
<evidence type="ECO:0000256" key="8">
    <source>
        <dbReference type="ARBA" id="ARBA00022555"/>
    </source>
</evidence>
<protein>
    <recommendedName>
        <fullName evidence="6">Phenylalanine--tRNA ligase beta subunit</fullName>
        <ecNumber evidence="5">6.1.1.20</ecNumber>
    </recommendedName>
    <alternativeName>
        <fullName evidence="17">Phenylalanyl-tRNA synthetase beta subunit</fullName>
    </alternativeName>
</protein>
<keyword evidence="16" id="KW-0030">Aminoacyl-tRNA synthetase</keyword>
<dbReference type="Pfam" id="PF03484">
    <property type="entry name" value="B5"/>
    <property type="match status" value="1"/>
</dbReference>
<dbReference type="GO" id="GO:0004826">
    <property type="term" value="F:phenylalanine-tRNA ligase activity"/>
    <property type="evidence" value="ECO:0007669"/>
    <property type="project" value="UniProtKB-EC"/>
</dbReference>
<evidence type="ECO:0000256" key="5">
    <source>
        <dbReference type="ARBA" id="ARBA00012814"/>
    </source>
</evidence>
<evidence type="ECO:0000256" key="3">
    <source>
        <dbReference type="ARBA" id="ARBA00008653"/>
    </source>
</evidence>
<evidence type="ECO:0000256" key="7">
    <source>
        <dbReference type="ARBA" id="ARBA00022490"/>
    </source>
</evidence>
<dbReference type="GO" id="GO:0000049">
    <property type="term" value="F:tRNA binding"/>
    <property type="evidence" value="ECO:0007669"/>
    <property type="project" value="UniProtKB-KW"/>
</dbReference>
<feature type="domain" description="FDX-ACB" evidence="19">
    <location>
        <begin position="321"/>
        <end position="413"/>
    </location>
</feature>
<feature type="non-terminal residue" evidence="21">
    <location>
        <position position="1"/>
    </location>
</feature>
<comment type="catalytic activity">
    <reaction evidence="18">
        <text>tRNA(Phe) + L-phenylalanine + ATP = L-phenylalanyl-tRNA(Phe) + AMP + diphosphate + H(+)</text>
        <dbReference type="Rhea" id="RHEA:19413"/>
        <dbReference type="Rhea" id="RHEA-COMP:9668"/>
        <dbReference type="Rhea" id="RHEA-COMP:9699"/>
        <dbReference type="ChEBI" id="CHEBI:15378"/>
        <dbReference type="ChEBI" id="CHEBI:30616"/>
        <dbReference type="ChEBI" id="CHEBI:33019"/>
        <dbReference type="ChEBI" id="CHEBI:58095"/>
        <dbReference type="ChEBI" id="CHEBI:78442"/>
        <dbReference type="ChEBI" id="CHEBI:78531"/>
        <dbReference type="ChEBI" id="CHEBI:456215"/>
        <dbReference type="EC" id="6.1.1.20"/>
    </reaction>
</comment>
<evidence type="ECO:0000256" key="13">
    <source>
        <dbReference type="ARBA" id="ARBA00022842"/>
    </source>
</evidence>
<name>A0A7V5NWD4_9PROT</name>
<dbReference type="Gene3D" id="3.30.70.380">
    <property type="entry name" value="Ferrodoxin-fold anticodon-binding domain"/>
    <property type="match status" value="1"/>
</dbReference>
<organism evidence="21">
    <name type="scientific">Hellea balneolensis</name>
    <dbReference type="NCBI Taxonomy" id="287478"/>
    <lineage>
        <taxon>Bacteria</taxon>
        <taxon>Pseudomonadati</taxon>
        <taxon>Pseudomonadota</taxon>
        <taxon>Alphaproteobacteria</taxon>
        <taxon>Maricaulales</taxon>
        <taxon>Robiginitomaculaceae</taxon>
        <taxon>Hellea</taxon>
    </lineage>
</organism>
<dbReference type="SMART" id="SM00874">
    <property type="entry name" value="B5"/>
    <property type="match status" value="1"/>
</dbReference>
<comment type="caution">
    <text evidence="21">The sequence shown here is derived from an EMBL/GenBank/DDBJ whole genome shotgun (WGS) entry which is preliminary data.</text>
</comment>
<dbReference type="InterPro" id="IPR045864">
    <property type="entry name" value="aa-tRNA-synth_II/BPL/LPL"/>
</dbReference>
<comment type="subcellular location">
    <subcellularLocation>
        <location evidence="2">Cytoplasm</location>
    </subcellularLocation>
</comment>
<keyword evidence="10" id="KW-0479">Metal-binding</keyword>
<evidence type="ECO:0000256" key="16">
    <source>
        <dbReference type="ARBA" id="ARBA00023146"/>
    </source>
</evidence>
<evidence type="ECO:0000256" key="15">
    <source>
        <dbReference type="ARBA" id="ARBA00022917"/>
    </source>
</evidence>
<dbReference type="InterPro" id="IPR005147">
    <property type="entry name" value="tRNA_synthase_B5-dom"/>
</dbReference>
<dbReference type="PROSITE" id="PS51483">
    <property type="entry name" value="B5"/>
    <property type="match status" value="1"/>
</dbReference>
<evidence type="ECO:0000256" key="10">
    <source>
        <dbReference type="ARBA" id="ARBA00022723"/>
    </source>
</evidence>
<dbReference type="EC" id="6.1.1.20" evidence="5"/>
<dbReference type="InterPro" id="IPR036690">
    <property type="entry name" value="Fdx_antiC-bd_sf"/>
</dbReference>
<dbReference type="InterPro" id="IPR009061">
    <property type="entry name" value="DNA-bd_dom_put_sf"/>
</dbReference>
<comment type="cofactor">
    <cofactor evidence="1">
        <name>Mg(2+)</name>
        <dbReference type="ChEBI" id="CHEBI:18420"/>
    </cofactor>
</comment>
<evidence type="ECO:0000313" key="21">
    <source>
        <dbReference type="EMBL" id="HHI88511.1"/>
    </source>
</evidence>
<dbReference type="GO" id="GO:0005524">
    <property type="term" value="F:ATP binding"/>
    <property type="evidence" value="ECO:0007669"/>
    <property type="project" value="UniProtKB-KW"/>
</dbReference>
<evidence type="ECO:0000256" key="9">
    <source>
        <dbReference type="ARBA" id="ARBA00022598"/>
    </source>
</evidence>
<dbReference type="Pfam" id="PF03147">
    <property type="entry name" value="FDX-ACB"/>
    <property type="match status" value="1"/>
</dbReference>
<evidence type="ECO:0000256" key="12">
    <source>
        <dbReference type="ARBA" id="ARBA00022840"/>
    </source>
</evidence>
<dbReference type="GO" id="GO:0006432">
    <property type="term" value="P:phenylalanyl-tRNA aminoacylation"/>
    <property type="evidence" value="ECO:0007669"/>
    <property type="project" value="InterPro"/>
</dbReference>
<dbReference type="GO" id="GO:0000287">
    <property type="term" value="F:magnesium ion binding"/>
    <property type="evidence" value="ECO:0007669"/>
    <property type="project" value="InterPro"/>
</dbReference>
<reference evidence="21" key="1">
    <citation type="journal article" date="2020" name="mSystems">
        <title>Genome- and Community-Level Interaction Insights into Carbon Utilization and Element Cycling Functions of Hydrothermarchaeota in Hydrothermal Sediment.</title>
        <authorList>
            <person name="Zhou Z."/>
            <person name="Liu Y."/>
            <person name="Xu W."/>
            <person name="Pan J."/>
            <person name="Luo Z.H."/>
            <person name="Li M."/>
        </authorList>
    </citation>
    <scope>NUCLEOTIDE SEQUENCE [LARGE SCALE GENOMIC DNA]</scope>
    <source>
        <strain evidence="21">HyVt-538</strain>
    </source>
</reference>
<accession>A0A7V5NWD4</accession>
<dbReference type="AlphaFoldDB" id="A0A7V5NWD4"/>
<dbReference type="InterPro" id="IPR005121">
    <property type="entry name" value="Fdx_antiC-bd"/>
</dbReference>
<evidence type="ECO:0000256" key="2">
    <source>
        <dbReference type="ARBA" id="ARBA00004496"/>
    </source>
</evidence>
<keyword evidence="15" id="KW-0648">Protein biosynthesis</keyword>
<dbReference type="FunFam" id="3.30.70.380:FF:000001">
    <property type="entry name" value="Phenylalanine--tRNA ligase beta subunit"/>
    <property type="match status" value="1"/>
</dbReference>
<dbReference type="InterPro" id="IPR041616">
    <property type="entry name" value="PheRS_beta_core"/>
</dbReference>
<keyword evidence="12" id="KW-0067">ATP-binding</keyword>
<feature type="domain" description="B5" evidence="20">
    <location>
        <begin position="20"/>
        <end position="94"/>
    </location>
</feature>
<keyword evidence="9 21" id="KW-0436">Ligase</keyword>
<evidence type="ECO:0000259" key="19">
    <source>
        <dbReference type="PROSITE" id="PS51447"/>
    </source>
</evidence>